<reference evidence="2 3" key="1">
    <citation type="journal article" date="2019" name="Commun. Biol.">
        <title>The bagworm genome reveals a unique fibroin gene that provides high tensile strength.</title>
        <authorList>
            <person name="Kono N."/>
            <person name="Nakamura H."/>
            <person name="Ohtoshi R."/>
            <person name="Tomita M."/>
            <person name="Numata K."/>
            <person name="Arakawa K."/>
        </authorList>
    </citation>
    <scope>NUCLEOTIDE SEQUENCE [LARGE SCALE GENOMIC DNA]</scope>
</reference>
<dbReference type="AlphaFoldDB" id="A0A4C1S7S9"/>
<dbReference type="Proteomes" id="UP000299102">
    <property type="component" value="Unassembled WGS sequence"/>
</dbReference>
<evidence type="ECO:0000313" key="3">
    <source>
        <dbReference type="Proteomes" id="UP000299102"/>
    </source>
</evidence>
<proteinExistence type="predicted"/>
<dbReference type="EMBL" id="BGZK01003183">
    <property type="protein sequence ID" value="GBO98351.1"/>
    <property type="molecule type" value="Genomic_DNA"/>
</dbReference>
<keyword evidence="2" id="KW-0548">Nucleotidyltransferase</keyword>
<evidence type="ECO:0000256" key="1">
    <source>
        <dbReference type="SAM" id="MobiDB-lite"/>
    </source>
</evidence>
<accession>A0A4C1S7S9</accession>
<feature type="region of interest" description="Disordered" evidence="1">
    <location>
        <begin position="1"/>
        <end position="81"/>
    </location>
</feature>
<gene>
    <name evidence="2" type="ORF">EVAR_84207_1</name>
</gene>
<evidence type="ECO:0000313" key="2">
    <source>
        <dbReference type="EMBL" id="GBO98351.1"/>
    </source>
</evidence>
<comment type="caution">
    <text evidence="2">The sequence shown here is derived from an EMBL/GenBank/DDBJ whole genome shotgun (WGS) entry which is preliminary data.</text>
</comment>
<name>A0A4C1S7S9_EUMVA</name>
<keyword evidence="2" id="KW-0808">Transferase</keyword>
<feature type="compositionally biased region" description="Basic residues" evidence="1">
    <location>
        <begin position="17"/>
        <end position="29"/>
    </location>
</feature>
<keyword evidence="3" id="KW-1185">Reference proteome</keyword>
<protein>
    <submittedName>
        <fullName evidence="2">Probable RNA-directed DNA polymerase from transposon X-element</fullName>
    </submittedName>
</protein>
<dbReference type="OrthoDB" id="411871at2759"/>
<organism evidence="2 3">
    <name type="scientific">Eumeta variegata</name>
    <name type="common">Bagworm moth</name>
    <name type="synonym">Eumeta japonica</name>
    <dbReference type="NCBI Taxonomy" id="151549"/>
    <lineage>
        <taxon>Eukaryota</taxon>
        <taxon>Metazoa</taxon>
        <taxon>Ecdysozoa</taxon>
        <taxon>Arthropoda</taxon>
        <taxon>Hexapoda</taxon>
        <taxon>Insecta</taxon>
        <taxon>Pterygota</taxon>
        <taxon>Neoptera</taxon>
        <taxon>Endopterygota</taxon>
        <taxon>Lepidoptera</taxon>
        <taxon>Glossata</taxon>
        <taxon>Ditrysia</taxon>
        <taxon>Tineoidea</taxon>
        <taxon>Psychidae</taxon>
        <taxon>Oiketicinae</taxon>
        <taxon>Eumeta</taxon>
    </lineage>
</organism>
<sequence length="167" mass="18159">MRPRRGSTWSGSMQARRFTKGQWLRRRPRAGNGFALHRMERACGTASTGSSGKREKPGGCPIKTDSGQKRTDGSSQPPEALGICPGGPTFTGAEAAIFRDLGLFLAMANKCLELGYFPRAWKVAAIKVIPKPGKEDYARPKSYRPIGLLPCWAKQWKGCWSAASSGT</sequence>
<dbReference type="GO" id="GO:0003964">
    <property type="term" value="F:RNA-directed DNA polymerase activity"/>
    <property type="evidence" value="ECO:0007669"/>
    <property type="project" value="UniProtKB-KW"/>
</dbReference>
<keyword evidence="2" id="KW-0695">RNA-directed DNA polymerase</keyword>